<dbReference type="SUPFAM" id="SSF56954">
    <property type="entry name" value="Outer membrane efflux proteins (OEP)"/>
    <property type="match status" value="1"/>
</dbReference>
<dbReference type="InterPro" id="IPR051906">
    <property type="entry name" value="TolC-like"/>
</dbReference>
<dbReference type="PANTHER" id="PTHR30026">
    <property type="entry name" value="OUTER MEMBRANE PROTEIN TOLC"/>
    <property type="match status" value="1"/>
</dbReference>
<comment type="subcellular location">
    <subcellularLocation>
        <location evidence="1">Cell outer membrane</location>
    </subcellularLocation>
</comment>
<accession>A0ABP3Y2X9</accession>
<keyword evidence="8" id="KW-0175">Coiled coil</keyword>
<dbReference type="RefSeq" id="WP_343787863.1">
    <property type="nucleotide sequence ID" value="NZ_BAAAFH010000011.1"/>
</dbReference>
<evidence type="ECO:0000256" key="1">
    <source>
        <dbReference type="ARBA" id="ARBA00004442"/>
    </source>
</evidence>
<name>A0ABP3Y2X9_9FLAO</name>
<evidence type="ECO:0000256" key="3">
    <source>
        <dbReference type="ARBA" id="ARBA00022448"/>
    </source>
</evidence>
<organism evidence="9 10">
    <name type="scientific">Wandonia haliotis</name>
    <dbReference type="NCBI Taxonomy" id="574963"/>
    <lineage>
        <taxon>Bacteria</taxon>
        <taxon>Pseudomonadati</taxon>
        <taxon>Bacteroidota</taxon>
        <taxon>Flavobacteriia</taxon>
        <taxon>Flavobacteriales</taxon>
        <taxon>Crocinitomicaceae</taxon>
        <taxon>Wandonia</taxon>
    </lineage>
</organism>
<dbReference type="InterPro" id="IPR003423">
    <property type="entry name" value="OMP_efflux"/>
</dbReference>
<dbReference type="PANTHER" id="PTHR30026:SF20">
    <property type="entry name" value="OUTER MEMBRANE PROTEIN TOLC"/>
    <property type="match status" value="1"/>
</dbReference>
<comment type="similarity">
    <text evidence="2">Belongs to the outer membrane factor (OMF) (TC 1.B.17) family.</text>
</comment>
<sequence>MKNNKFTLVSLLLVGTLQVRVTAQTPPTLQEVIDSALVQDYAFENKQLELRRIELDQERIKDAYMPRIELNAKESYAYAASNLTTPAFAIPQLQMAFPEHENRYKLDNFITQADLKASFLLFSGGKVSNLKKANEARLEAETALLETDRNAIIQNVTALYDQLAMLKSVKATLDQSSKRLDENLKVAEKALSLGLITQYEYNKVTLAVSQLAAKYKEYEGKRRLVVLSLHTITKIEYDRLEKIEEDLIIMPVSYVDEPVNRPEITALNAAVLANEYKVKAAKKWWVPKIGASASVGYFGLHNGRLRTTDPSLTTQQPLNHTFSSVSATPVFIAGVGLKWDLFDGREGINETKRAQIDLQIAQNKRDDVSEKITLQLEKQKVELEIAGDRLEVKKTALQIAENSMEQAMKEFKVGLIKSLQLLEAENDLQLAQQEYAQAIFQQRRAAVQYLEAAGVLDVTTLK</sequence>
<evidence type="ECO:0000256" key="5">
    <source>
        <dbReference type="ARBA" id="ARBA00022692"/>
    </source>
</evidence>
<protein>
    <submittedName>
        <fullName evidence="9">TolC family protein</fullName>
    </submittedName>
</protein>
<evidence type="ECO:0000256" key="4">
    <source>
        <dbReference type="ARBA" id="ARBA00022452"/>
    </source>
</evidence>
<evidence type="ECO:0000256" key="6">
    <source>
        <dbReference type="ARBA" id="ARBA00023136"/>
    </source>
</evidence>
<keyword evidence="10" id="KW-1185">Reference proteome</keyword>
<evidence type="ECO:0000313" key="10">
    <source>
        <dbReference type="Proteomes" id="UP001501126"/>
    </source>
</evidence>
<feature type="coiled-coil region" evidence="8">
    <location>
        <begin position="390"/>
        <end position="441"/>
    </location>
</feature>
<reference evidence="10" key="1">
    <citation type="journal article" date="2019" name="Int. J. Syst. Evol. Microbiol.">
        <title>The Global Catalogue of Microorganisms (GCM) 10K type strain sequencing project: providing services to taxonomists for standard genome sequencing and annotation.</title>
        <authorList>
            <consortium name="The Broad Institute Genomics Platform"/>
            <consortium name="The Broad Institute Genome Sequencing Center for Infectious Disease"/>
            <person name="Wu L."/>
            <person name="Ma J."/>
        </authorList>
    </citation>
    <scope>NUCLEOTIDE SEQUENCE [LARGE SCALE GENOMIC DNA]</scope>
    <source>
        <strain evidence="10">JCM 16083</strain>
    </source>
</reference>
<keyword evidence="7" id="KW-0998">Cell outer membrane</keyword>
<gene>
    <name evidence="9" type="ORF">GCM10009118_23170</name>
</gene>
<proteinExistence type="inferred from homology"/>
<dbReference type="EMBL" id="BAAAFH010000011">
    <property type="protein sequence ID" value="GAA0875908.1"/>
    <property type="molecule type" value="Genomic_DNA"/>
</dbReference>
<keyword evidence="6" id="KW-0472">Membrane</keyword>
<keyword evidence="3" id="KW-0813">Transport</keyword>
<dbReference type="Pfam" id="PF02321">
    <property type="entry name" value="OEP"/>
    <property type="match status" value="1"/>
</dbReference>
<evidence type="ECO:0000313" key="9">
    <source>
        <dbReference type="EMBL" id="GAA0875908.1"/>
    </source>
</evidence>
<keyword evidence="5" id="KW-0812">Transmembrane</keyword>
<dbReference type="Gene3D" id="1.20.1600.10">
    <property type="entry name" value="Outer membrane efflux proteins (OEP)"/>
    <property type="match status" value="1"/>
</dbReference>
<comment type="caution">
    <text evidence="9">The sequence shown here is derived from an EMBL/GenBank/DDBJ whole genome shotgun (WGS) entry which is preliminary data.</text>
</comment>
<evidence type="ECO:0000256" key="7">
    <source>
        <dbReference type="ARBA" id="ARBA00023237"/>
    </source>
</evidence>
<evidence type="ECO:0000256" key="2">
    <source>
        <dbReference type="ARBA" id="ARBA00007613"/>
    </source>
</evidence>
<keyword evidence="4" id="KW-1134">Transmembrane beta strand</keyword>
<dbReference type="Proteomes" id="UP001501126">
    <property type="component" value="Unassembled WGS sequence"/>
</dbReference>
<evidence type="ECO:0000256" key="8">
    <source>
        <dbReference type="SAM" id="Coils"/>
    </source>
</evidence>